<evidence type="ECO:0000256" key="2">
    <source>
        <dbReference type="ARBA" id="ARBA00022618"/>
    </source>
</evidence>
<comment type="similarity">
    <text evidence="5 6">Belongs to the FtsA/MreB family.</text>
</comment>
<gene>
    <name evidence="5" type="primary">ftsA</name>
    <name evidence="8" type="ORF">SAMN05216227_102410</name>
</gene>
<comment type="function">
    <text evidence="5 6">Cell division protein that is involved in the assembly of the Z ring. May serve as a membrane anchor for the Z ring.</text>
</comment>
<sequence length="444" mass="48114">MTDLYQTQRAMRNIRRAAMQRGVIAILDIGSSKVGCLILKFDDAAGGRDMEGVGSMAGQSSFRVIGAATTRSRGVRLGEIAVMNETERAIRTAVQSAQKMANVRVDHVIACFSGAEPRSYGLAGEWDLQDSVVSEQDVARVLAACDVPDIGEGREVLHAQPVNFALDHRSGLGDPRGQIGNRLSCDLHMMTVDASVVQNLIYCLKRCDLELAGMASSAYVSGISSLVEDEQELGAACIDMGGGSTGISVFMKKHMIFSDSVRMGGDHVTSDISKGLQVPLTTAERIKTKFGGVHATGMDDREMIEIGGDSGDWEKDRRQVSRTEVIGIMRPRVEEILEEARARLDAAGFDHLPSQQIVLTGGASQIPGLDGLAARILGQRVRLGRPLRVQGLPQAATGPAFSSAVGLCLFAAHPQDEWWDFDIPAERYPARSLKRAMKWFKDNW</sequence>
<evidence type="ECO:0000259" key="7">
    <source>
        <dbReference type="SMART" id="SM00842"/>
    </source>
</evidence>
<keyword evidence="9" id="KW-1185">Reference proteome</keyword>
<dbReference type="InterPro" id="IPR003494">
    <property type="entry name" value="SHS2_FtsA"/>
</dbReference>
<dbReference type="GO" id="GO:0043093">
    <property type="term" value="P:FtsZ-dependent cytokinesis"/>
    <property type="evidence" value="ECO:0007669"/>
    <property type="project" value="UniProtKB-UniRule"/>
</dbReference>
<evidence type="ECO:0000256" key="4">
    <source>
        <dbReference type="ARBA" id="ARBA00023306"/>
    </source>
</evidence>
<dbReference type="OrthoDB" id="9810567at2"/>
<evidence type="ECO:0000256" key="1">
    <source>
        <dbReference type="ARBA" id="ARBA00022475"/>
    </source>
</evidence>
<organism evidence="8 9">
    <name type="scientific">Pseudorhodobacter antarcticus</name>
    <dbReference type="NCBI Taxonomy" id="1077947"/>
    <lineage>
        <taxon>Bacteria</taxon>
        <taxon>Pseudomonadati</taxon>
        <taxon>Pseudomonadota</taxon>
        <taxon>Alphaproteobacteria</taxon>
        <taxon>Rhodobacterales</taxon>
        <taxon>Paracoccaceae</taxon>
        <taxon>Pseudorhodobacter</taxon>
    </lineage>
</organism>
<dbReference type="InterPro" id="IPR020823">
    <property type="entry name" value="Cell_div_FtsA"/>
</dbReference>
<protein>
    <recommendedName>
        <fullName evidence="5 6">Cell division protein FtsA</fullName>
    </recommendedName>
</protein>
<dbReference type="Gene3D" id="3.30.420.40">
    <property type="match status" value="1"/>
</dbReference>
<proteinExistence type="inferred from homology"/>
<dbReference type="AlphaFoldDB" id="A0A1H8J9M5"/>
<comment type="subunit">
    <text evidence="5">Self-interacts. Interacts with FtsZ.</text>
</comment>
<comment type="subcellular location">
    <subcellularLocation>
        <location evidence="5">Cell membrane</location>
        <topology evidence="5">Peripheral membrane protein</topology>
        <orientation evidence="5">Cytoplasmic side</orientation>
    </subcellularLocation>
    <text evidence="5">Localizes to the Z ring in an FtsZ-dependent manner. Targeted to the membrane through a conserved C-terminal amphipathic helix.</text>
</comment>
<dbReference type="SMART" id="SM00842">
    <property type="entry name" value="FtsA"/>
    <property type="match status" value="1"/>
</dbReference>
<keyword evidence="2 5" id="KW-0132">Cell division</keyword>
<dbReference type="CDD" id="cd24048">
    <property type="entry name" value="ASKHA_NBD_FtsA"/>
    <property type="match status" value="1"/>
</dbReference>
<dbReference type="InterPro" id="IPR043129">
    <property type="entry name" value="ATPase_NBD"/>
</dbReference>
<evidence type="ECO:0000256" key="3">
    <source>
        <dbReference type="ARBA" id="ARBA00023136"/>
    </source>
</evidence>
<dbReference type="PANTHER" id="PTHR32432:SF4">
    <property type="entry name" value="CELL DIVISION PROTEIN FTSA"/>
    <property type="match status" value="1"/>
</dbReference>
<dbReference type="NCBIfam" id="TIGR01174">
    <property type="entry name" value="ftsA"/>
    <property type="match status" value="1"/>
</dbReference>
<dbReference type="RefSeq" id="WP_050520427.1">
    <property type="nucleotide sequence ID" value="NZ_FOCO01000024.1"/>
</dbReference>
<accession>A0A1H8J9M5</accession>
<evidence type="ECO:0000313" key="8">
    <source>
        <dbReference type="EMBL" id="SEN77016.1"/>
    </source>
</evidence>
<dbReference type="InterPro" id="IPR050696">
    <property type="entry name" value="FtsA/MreB"/>
</dbReference>
<dbReference type="SUPFAM" id="SSF53067">
    <property type="entry name" value="Actin-like ATPase domain"/>
    <property type="match status" value="2"/>
</dbReference>
<evidence type="ECO:0000256" key="5">
    <source>
        <dbReference type="HAMAP-Rule" id="MF_02033"/>
    </source>
</evidence>
<dbReference type="Pfam" id="PF02491">
    <property type="entry name" value="SHS2_FTSA"/>
    <property type="match status" value="1"/>
</dbReference>
<dbReference type="EMBL" id="FOCO01000024">
    <property type="protein sequence ID" value="SEN77016.1"/>
    <property type="molecule type" value="Genomic_DNA"/>
</dbReference>
<evidence type="ECO:0000313" key="9">
    <source>
        <dbReference type="Proteomes" id="UP000183002"/>
    </source>
</evidence>
<dbReference type="GO" id="GO:0009898">
    <property type="term" value="C:cytoplasmic side of plasma membrane"/>
    <property type="evidence" value="ECO:0007669"/>
    <property type="project" value="UniProtKB-UniRule"/>
</dbReference>
<reference evidence="8 9" key="1">
    <citation type="submission" date="2016-10" db="EMBL/GenBank/DDBJ databases">
        <authorList>
            <person name="de Groot N.N."/>
        </authorList>
    </citation>
    <scope>NUCLEOTIDE SEQUENCE [LARGE SCALE GENOMIC DNA]</scope>
    <source>
        <strain evidence="8 9">CGMCC 1.10836</strain>
    </source>
</reference>
<dbReference type="HAMAP" id="MF_02033">
    <property type="entry name" value="FtsA"/>
    <property type="match status" value="1"/>
</dbReference>
<dbReference type="Pfam" id="PF14450">
    <property type="entry name" value="FtsA"/>
    <property type="match status" value="1"/>
</dbReference>
<dbReference type="STRING" id="1077947.SAMN05216227_102410"/>
<dbReference type="GO" id="GO:0032153">
    <property type="term" value="C:cell division site"/>
    <property type="evidence" value="ECO:0007669"/>
    <property type="project" value="UniProtKB-UniRule"/>
</dbReference>
<evidence type="ECO:0000256" key="6">
    <source>
        <dbReference type="PIRNR" id="PIRNR003101"/>
    </source>
</evidence>
<feature type="domain" description="SHS2" evidence="7">
    <location>
        <begin position="24"/>
        <end position="225"/>
    </location>
</feature>
<keyword evidence="3 5" id="KW-0472">Membrane</keyword>
<keyword evidence="1 5" id="KW-1003">Cell membrane</keyword>
<name>A0A1H8J9M5_9RHOB</name>
<dbReference type="Proteomes" id="UP000183002">
    <property type="component" value="Unassembled WGS sequence"/>
</dbReference>
<keyword evidence="4 5" id="KW-0131">Cell cycle</keyword>
<dbReference type="PIRSF" id="PIRSF003101">
    <property type="entry name" value="FtsA"/>
    <property type="match status" value="1"/>
</dbReference>
<dbReference type="PANTHER" id="PTHR32432">
    <property type="entry name" value="CELL DIVISION PROTEIN FTSA-RELATED"/>
    <property type="match status" value="1"/>
</dbReference>